<accession>A0A9N9SUD3</accession>
<dbReference type="InterPro" id="IPR023271">
    <property type="entry name" value="Aquaporin-like"/>
</dbReference>
<evidence type="ECO:0000256" key="2">
    <source>
        <dbReference type="ARBA" id="ARBA00022692"/>
    </source>
</evidence>
<dbReference type="AlphaFoldDB" id="A0A9N9SUD3"/>
<evidence type="ECO:0000256" key="1">
    <source>
        <dbReference type="ARBA" id="ARBA00004141"/>
    </source>
</evidence>
<dbReference type="SUPFAM" id="SSF81338">
    <property type="entry name" value="Aquaporin-like"/>
    <property type="match status" value="1"/>
</dbReference>
<dbReference type="Proteomes" id="UP001153709">
    <property type="component" value="Chromosome 2"/>
</dbReference>
<feature type="transmembrane region" description="Helical" evidence="5">
    <location>
        <begin position="12"/>
        <end position="32"/>
    </location>
</feature>
<name>A0A9N9SUD3_DIABA</name>
<feature type="transmembrane region" description="Helical" evidence="5">
    <location>
        <begin position="39"/>
        <end position="59"/>
    </location>
</feature>
<evidence type="ECO:0000256" key="3">
    <source>
        <dbReference type="ARBA" id="ARBA00022989"/>
    </source>
</evidence>
<keyword evidence="4 5" id="KW-0472">Membrane</keyword>
<dbReference type="Gene3D" id="1.20.1080.10">
    <property type="entry name" value="Glycerol uptake facilitator protein"/>
    <property type="match status" value="1"/>
</dbReference>
<sequence length="75" mass="8155">MIADDSEHFPSPILMGLFIEILGMAIMIFLGFMGCVFNYEIGLSAFAFGLATLVVVQMLQASGPVHINPEMSLVF</sequence>
<keyword evidence="7" id="KW-1185">Reference proteome</keyword>
<dbReference type="OrthoDB" id="3222at2759"/>
<proteinExistence type="predicted"/>
<dbReference type="EMBL" id="OU898277">
    <property type="protein sequence ID" value="CAG9829614.1"/>
    <property type="molecule type" value="Genomic_DNA"/>
</dbReference>
<evidence type="ECO:0000256" key="5">
    <source>
        <dbReference type="SAM" id="Phobius"/>
    </source>
</evidence>
<evidence type="ECO:0008006" key="8">
    <source>
        <dbReference type="Google" id="ProtNLM"/>
    </source>
</evidence>
<comment type="subcellular location">
    <subcellularLocation>
        <location evidence="1">Membrane</location>
        <topology evidence="1">Multi-pass membrane protein</topology>
    </subcellularLocation>
</comment>
<organism evidence="6 7">
    <name type="scientific">Diabrotica balteata</name>
    <name type="common">Banded cucumber beetle</name>
    <dbReference type="NCBI Taxonomy" id="107213"/>
    <lineage>
        <taxon>Eukaryota</taxon>
        <taxon>Metazoa</taxon>
        <taxon>Ecdysozoa</taxon>
        <taxon>Arthropoda</taxon>
        <taxon>Hexapoda</taxon>
        <taxon>Insecta</taxon>
        <taxon>Pterygota</taxon>
        <taxon>Neoptera</taxon>
        <taxon>Endopterygota</taxon>
        <taxon>Coleoptera</taxon>
        <taxon>Polyphaga</taxon>
        <taxon>Cucujiformia</taxon>
        <taxon>Chrysomeloidea</taxon>
        <taxon>Chrysomelidae</taxon>
        <taxon>Galerucinae</taxon>
        <taxon>Diabroticina</taxon>
        <taxon>Diabroticites</taxon>
        <taxon>Diabrotica</taxon>
    </lineage>
</organism>
<reference evidence="6" key="1">
    <citation type="submission" date="2022-01" db="EMBL/GenBank/DDBJ databases">
        <authorList>
            <person name="King R."/>
        </authorList>
    </citation>
    <scope>NUCLEOTIDE SEQUENCE</scope>
</reference>
<gene>
    <name evidence="6" type="ORF">DIABBA_LOCUS3388</name>
</gene>
<protein>
    <recommendedName>
        <fullName evidence="8">Aquaporin</fullName>
    </recommendedName>
</protein>
<evidence type="ECO:0000256" key="4">
    <source>
        <dbReference type="ARBA" id="ARBA00023136"/>
    </source>
</evidence>
<keyword evidence="3 5" id="KW-1133">Transmembrane helix</keyword>
<keyword evidence="2 5" id="KW-0812">Transmembrane</keyword>
<evidence type="ECO:0000313" key="7">
    <source>
        <dbReference type="Proteomes" id="UP001153709"/>
    </source>
</evidence>
<dbReference type="GO" id="GO:0016020">
    <property type="term" value="C:membrane"/>
    <property type="evidence" value="ECO:0007669"/>
    <property type="project" value="UniProtKB-SubCell"/>
</dbReference>
<evidence type="ECO:0000313" key="6">
    <source>
        <dbReference type="EMBL" id="CAG9829614.1"/>
    </source>
</evidence>